<comment type="caution">
    <text evidence="2">The sequence shown here is derived from an EMBL/GenBank/DDBJ whole genome shotgun (WGS) entry which is preliminary data.</text>
</comment>
<evidence type="ECO:0000313" key="3">
    <source>
        <dbReference type="Proteomes" id="UP000292085"/>
    </source>
</evidence>
<sequence>MALLSDVLRRRVSRRRDRCGAGDVGEAIAQHHSPSPSPFRRFAPPSLSHWEREGARVRKARGKGEGEL</sequence>
<dbReference type="EMBL" id="SGIS01000001">
    <property type="protein sequence ID" value="RZF66430.1"/>
    <property type="molecule type" value="Genomic_DNA"/>
</dbReference>
<name>A0A4Q6Y0R9_9SPHN</name>
<organism evidence="2 3">
    <name type="scientific">Sphingomonas populi</name>
    <dbReference type="NCBI Taxonomy" id="2484750"/>
    <lineage>
        <taxon>Bacteria</taxon>
        <taxon>Pseudomonadati</taxon>
        <taxon>Pseudomonadota</taxon>
        <taxon>Alphaproteobacteria</taxon>
        <taxon>Sphingomonadales</taxon>
        <taxon>Sphingomonadaceae</taxon>
        <taxon>Sphingomonas</taxon>
    </lineage>
</organism>
<protein>
    <submittedName>
        <fullName evidence="2">Uncharacterized protein</fullName>
    </submittedName>
</protein>
<evidence type="ECO:0000313" key="2">
    <source>
        <dbReference type="EMBL" id="RZF66430.1"/>
    </source>
</evidence>
<accession>A0A4Q6Y0R9</accession>
<evidence type="ECO:0000256" key="1">
    <source>
        <dbReference type="SAM" id="MobiDB-lite"/>
    </source>
</evidence>
<gene>
    <name evidence="2" type="ORF">EWE75_00785</name>
</gene>
<dbReference type="Proteomes" id="UP000292085">
    <property type="component" value="Unassembled WGS sequence"/>
</dbReference>
<feature type="region of interest" description="Disordered" evidence="1">
    <location>
        <begin position="13"/>
        <end position="68"/>
    </location>
</feature>
<proteinExistence type="predicted"/>
<reference evidence="2 3" key="1">
    <citation type="submission" date="2019-02" db="EMBL/GenBank/DDBJ databases">
        <authorList>
            <person name="Li Y."/>
        </authorList>
    </citation>
    <scope>NUCLEOTIDE SEQUENCE [LARGE SCALE GENOMIC DNA]</scope>
    <source>
        <strain evidence="2 3">3-7</strain>
    </source>
</reference>
<feature type="compositionally biased region" description="Low complexity" evidence="1">
    <location>
        <begin position="38"/>
        <end position="48"/>
    </location>
</feature>
<feature type="compositionally biased region" description="Basic and acidic residues" evidence="1">
    <location>
        <begin position="49"/>
        <end position="68"/>
    </location>
</feature>
<keyword evidence="3" id="KW-1185">Reference proteome</keyword>
<dbReference type="AlphaFoldDB" id="A0A4Q6Y0R9"/>